<evidence type="ECO:0000313" key="3">
    <source>
        <dbReference type="Proteomes" id="UP000325273"/>
    </source>
</evidence>
<sequence length="325" mass="34693">MSNVATEIGKMGIAKVEDIIGQTVRRDIGRMKRFVEGQLEAAARSIMSTPNAHVGIVTGFFIRNAVPPSPETDGLGGMAHLAAALSNLGIPVTVISDAPCCKAVWAVTTELPKDVAFEITSVSAASVKSLRARLSEAERPITHMIAIERVSPASDGKPHREYGADMSDDTAPLHLLFEDPEWSRPWVTIGIGDGGNEIGMGVLPEQIVHDDIPNGPLISAAIPADYLIVSSVSNWGGWGLVSAMAMVAPRDAAARLLTDFTPERDRAYLTAAVDIGQAVDDSRIDRPATPKMSVDRLSWEQHAQVLSQLRAHVDGYLAAPSHARA</sequence>
<gene>
    <name evidence="2" type="ORF">FVF58_29110</name>
</gene>
<evidence type="ECO:0000259" key="1">
    <source>
        <dbReference type="Pfam" id="PF14336"/>
    </source>
</evidence>
<organism evidence="2 3">
    <name type="scientific">Paraburkholderia panacisoli</name>
    <dbReference type="NCBI Taxonomy" id="2603818"/>
    <lineage>
        <taxon>Bacteria</taxon>
        <taxon>Pseudomonadati</taxon>
        <taxon>Pseudomonadota</taxon>
        <taxon>Betaproteobacteria</taxon>
        <taxon>Burkholderiales</taxon>
        <taxon>Burkholderiaceae</taxon>
        <taxon>Paraburkholderia</taxon>
    </lineage>
</organism>
<keyword evidence="3" id="KW-1185">Reference proteome</keyword>
<dbReference type="AlphaFoldDB" id="A0A5B0GQX9"/>
<dbReference type="PANTHER" id="PTHR32022:SF10">
    <property type="entry name" value="D-GLUTAMATE CYCLASE, MITOCHONDRIAL"/>
    <property type="match status" value="1"/>
</dbReference>
<protein>
    <submittedName>
        <fullName evidence="2">DUF4392 domain-containing protein</fullName>
    </submittedName>
</protein>
<dbReference type="Gene3D" id="3.90.1640.20">
    <property type="entry name" value="TON_0340"/>
    <property type="match status" value="1"/>
</dbReference>
<reference evidence="2 3" key="1">
    <citation type="submission" date="2019-08" db="EMBL/GenBank/DDBJ databases">
        <title>Paraburkholderia sp. DCY113.</title>
        <authorList>
            <person name="Kang J."/>
        </authorList>
    </citation>
    <scope>NUCLEOTIDE SEQUENCE [LARGE SCALE GENOMIC DNA]</scope>
    <source>
        <strain evidence="2 3">DCY113</strain>
    </source>
</reference>
<dbReference type="EMBL" id="VTUZ01000023">
    <property type="protein sequence ID" value="KAA1005289.1"/>
    <property type="molecule type" value="Genomic_DNA"/>
</dbReference>
<dbReference type="PANTHER" id="PTHR32022">
    <property type="entry name" value="D-GLUTAMATE CYCLASE, MITOCHONDRIAL"/>
    <property type="match status" value="1"/>
</dbReference>
<proteinExistence type="predicted"/>
<name>A0A5B0GQX9_9BURK</name>
<evidence type="ECO:0000313" key="2">
    <source>
        <dbReference type="EMBL" id="KAA1005289.1"/>
    </source>
</evidence>
<dbReference type="InterPro" id="IPR025504">
    <property type="entry name" value="GLUCM_C"/>
</dbReference>
<comment type="caution">
    <text evidence="2">The sequence shown here is derived from an EMBL/GenBank/DDBJ whole genome shotgun (WGS) entry which is preliminary data.</text>
</comment>
<dbReference type="Proteomes" id="UP000325273">
    <property type="component" value="Unassembled WGS sequence"/>
</dbReference>
<accession>A0A5B0GQX9</accession>
<feature type="domain" description="D-glutamate cyclase-like C-terminal" evidence="1">
    <location>
        <begin position="29"/>
        <end position="310"/>
    </location>
</feature>
<dbReference type="Pfam" id="PF14336">
    <property type="entry name" value="GLUCM-like_C"/>
    <property type="match status" value="1"/>
</dbReference>